<organism evidence="1 2">
    <name type="scientific">Spongisporangium articulatum</name>
    <dbReference type="NCBI Taxonomy" id="3362603"/>
    <lineage>
        <taxon>Bacteria</taxon>
        <taxon>Bacillati</taxon>
        <taxon>Actinomycetota</taxon>
        <taxon>Actinomycetes</taxon>
        <taxon>Kineosporiales</taxon>
        <taxon>Kineosporiaceae</taxon>
        <taxon>Spongisporangium</taxon>
    </lineage>
</organism>
<accession>A0ABW8ASM8</accession>
<sequence>MSISPVSGGSGDYYAQLLSNASASSQVSGSSNDTTSDWWASLSGSSSASDSLDSLAASTGLSTQEFQALSPMESANYLNQQAMLSAFGSGDDDSGGGLDSLYSGIADKYASLLPNGQAKSTTTGTSGVDLSF</sequence>
<dbReference type="RefSeq" id="WP_398283974.1">
    <property type="nucleotide sequence ID" value="NZ_JBITLV010000007.1"/>
</dbReference>
<gene>
    <name evidence="1" type="ORF">ACIB24_20140</name>
</gene>
<evidence type="ECO:0000313" key="1">
    <source>
        <dbReference type="EMBL" id="MFI7589381.1"/>
    </source>
</evidence>
<reference evidence="1 2" key="1">
    <citation type="submission" date="2024-10" db="EMBL/GenBank/DDBJ databases">
        <title>The Natural Products Discovery Center: Release of the First 8490 Sequenced Strains for Exploring Actinobacteria Biosynthetic Diversity.</title>
        <authorList>
            <person name="Kalkreuter E."/>
            <person name="Kautsar S.A."/>
            <person name="Yang D."/>
            <person name="Bader C.D."/>
            <person name="Teijaro C.N."/>
            <person name="Fluegel L."/>
            <person name="Davis C.M."/>
            <person name="Simpson J.R."/>
            <person name="Lauterbach L."/>
            <person name="Steele A.D."/>
            <person name="Gui C."/>
            <person name="Meng S."/>
            <person name="Li G."/>
            <person name="Viehrig K."/>
            <person name="Ye F."/>
            <person name="Su P."/>
            <person name="Kiefer A.F."/>
            <person name="Nichols A."/>
            <person name="Cepeda A.J."/>
            <person name="Yan W."/>
            <person name="Fan B."/>
            <person name="Jiang Y."/>
            <person name="Adhikari A."/>
            <person name="Zheng C.-J."/>
            <person name="Schuster L."/>
            <person name="Cowan T.M."/>
            <person name="Smanski M.J."/>
            <person name="Chevrette M.G."/>
            <person name="De Carvalho L.P.S."/>
            <person name="Shen B."/>
        </authorList>
    </citation>
    <scope>NUCLEOTIDE SEQUENCE [LARGE SCALE GENOMIC DNA]</scope>
    <source>
        <strain evidence="1 2">NPDC049639</strain>
    </source>
</reference>
<protein>
    <submittedName>
        <fullName evidence="1">Uncharacterized protein</fullName>
    </submittedName>
</protein>
<comment type="caution">
    <text evidence="1">The sequence shown here is derived from an EMBL/GenBank/DDBJ whole genome shotgun (WGS) entry which is preliminary data.</text>
</comment>
<evidence type="ECO:0000313" key="2">
    <source>
        <dbReference type="Proteomes" id="UP001612915"/>
    </source>
</evidence>
<dbReference type="Proteomes" id="UP001612915">
    <property type="component" value="Unassembled WGS sequence"/>
</dbReference>
<name>A0ABW8ASM8_9ACTN</name>
<dbReference type="EMBL" id="JBITLV010000007">
    <property type="protein sequence ID" value="MFI7589381.1"/>
    <property type="molecule type" value="Genomic_DNA"/>
</dbReference>
<proteinExistence type="predicted"/>
<keyword evidence="2" id="KW-1185">Reference proteome</keyword>